<dbReference type="Gene3D" id="3.10.180.10">
    <property type="entry name" value="2,3-Dihydroxybiphenyl 1,2-Dioxygenase, domain 1"/>
    <property type="match status" value="1"/>
</dbReference>
<dbReference type="EMBL" id="JAYGGQ010000022">
    <property type="protein sequence ID" value="MEA5457140.1"/>
    <property type="molecule type" value="Genomic_DNA"/>
</dbReference>
<reference evidence="2 3" key="1">
    <citation type="submission" date="2023-12" db="EMBL/GenBank/DDBJ databases">
        <title>Sinomonas terricola sp. nov, isolated from litchi orchard soil in Guangdong, PR China.</title>
        <authorList>
            <person name="Jiaxin W."/>
            <person name="Yang Z."/>
            <person name="Honghui Z."/>
        </authorList>
    </citation>
    <scope>NUCLEOTIDE SEQUENCE [LARGE SCALE GENOMIC DNA]</scope>
    <source>
        <strain evidence="2 3">JGH33</strain>
    </source>
</reference>
<dbReference type="Pfam" id="PF00903">
    <property type="entry name" value="Glyoxalase"/>
    <property type="match status" value="1"/>
</dbReference>
<dbReference type="InterPro" id="IPR037523">
    <property type="entry name" value="VOC_core"/>
</dbReference>
<organism evidence="2 3">
    <name type="scientific">Sinomonas terricola</name>
    <dbReference type="NCBI Taxonomy" id="3110330"/>
    <lineage>
        <taxon>Bacteria</taxon>
        <taxon>Bacillati</taxon>
        <taxon>Actinomycetota</taxon>
        <taxon>Actinomycetes</taxon>
        <taxon>Micrococcales</taxon>
        <taxon>Micrococcaceae</taxon>
        <taxon>Sinomonas</taxon>
    </lineage>
</organism>
<proteinExistence type="predicted"/>
<dbReference type="PROSITE" id="PS51819">
    <property type="entry name" value="VOC"/>
    <property type="match status" value="1"/>
</dbReference>
<dbReference type="InterPro" id="IPR029068">
    <property type="entry name" value="Glyas_Bleomycin-R_OHBP_Dase"/>
</dbReference>
<dbReference type="Proteomes" id="UP001304769">
    <property type="component" value="Unassembled WGS sequence"/>
</dbReference>
<dbReference type="InterPro" id="IPR004360">
    <property type="entry name" value="Glyas_Fos-R_dOase_dom"/>
</dbReference>
<gene>
    <name evidence="2" type="ORF">SPF06_20665</name>
</gene>
<evidence type="ECO:0000259" key="1">
    <source>
        <dbReference type="PROSITE" id="PS51819"/>
    </source>
</evidence>
<evidence type="ECO:0000313" key="2">
    <source>
        <dbReference type="EMBL" id="MEA5457140.1"/>
    </source>
</evidence>
<name>A0ABU5TBS7_9MICC</name>
<dbReference type="CDD" id="cd06587">
    <property type="entry name" value="VOC"/>
    <property type="match status" value="1"/>
</dbReference>
<dbReference type="RefSeq" id="WP_323281052.1">
    <property type="nucleotide sequence ID" value="NZ_JAYGGQ010000022.1"/>
</dbReference>
<protein>
    <submittedName>
        <fullName evidence="2">VOC family protein</fullName>
    </submittedName>
</protein>
<comment type="caution">
    <text evidence="2">The sequence shown here is derived from an EMBL/GenBank/DDBJ whole genome shotgun (WGS) entry which is preliminary data.</text>
</comment>
<sequence>MPAQDIDRARRFYSQTLGLVPTDDTADGLTYELGQGSRLLVFPSSGKASGDHTQIAFSTADVEAAVEELRSRGVQFEEYDLPGLKTVNGIADMGGRRSAWFHDSEGNLLAVTQPS</sequence>
<keyword evidence="3" id="KW-1185">Reference proteome</keyword>
<accession>A0ABU5TBS7</accession>
<feature type="domain" description="VOC" evidence="1">
    <location>
        <begin position="1"/>
        <end position="114"/>
    </location>
</feature>
<evidence type="ECO:0000313" key="3">
    <source>
        <dbReference type="Proteomes" id="UP001304769"/>
    </source>
</evidence>
<dbReference type="SUPFAM" id="SSF54593">
    <property type="entry name" value="Glyoxalase/Bleomycin resistance protein/Dihydroxybiphenyl dioxygenase"/>
    <property type="match status" value="1"/>
</dbReference>